<dbReference type="EMBL" id="JACGCM010001940">
    <property type="protein sequence ID" value="KAF6147177.1"/>
    <property type="molecule type" value="Genomic_DNA"/>
</dbReference>
<reference evidence="1 2" key="1">
    <citation type="journal article" date="2020" name="IScience">
        <title>Genome Sequencing of the Endangered Kingdonia uniflora (Circaeasteraceae, Ranunculales) Reveals Potential Mechanisms of Evolutionary Specialization.</title>
        <authorList>
            <person name="Sun Y."/>
            <person name="Deng T."/>
            <person name="Zhang A."/>
            <person name="Moore M.J."/>
            <person name="Landis J.B."/>
            <person name="Lin N."/>
            <person name="Zhang H."/>
            <person name="Zhang X."/>
            <person name="Huang J."/>
            <person name="Zhang X."/>
            <person name="Sun H."/>
            <person name="Wang H."/>
        </authorList>
    </citation>
    <scope>NUCLEOTIDE SEQUENCE [LARGE SCALE GENOMIC DNA]</scope>
    <source>
        <strain evidence="1">TB1705</strain>
        <tissue evidence="1">Leaf</tissue>
    </source>
</reference>
<gene>
    <name evidence="1" type="ORF">GIB67_003945</name>
</gene>
<protein>
    <submittedName>
        <fullName evidence="1">Uncharacterized protein</fullName>
    </submittedName>
</protein>
<dbReference type="AlphaFoldDB" id="A0A7J7LX50"/>
<keyword evidence="2" id="KW-1185">Reference proteome</keyword>
<dbReference type="PANTHER" id="PTHR43327">
    <property type="entry name" value="STOMATIN-LIKE PROTEIN 2, MITOCHONDRIAL"/>
    <property type="match status" value="1"/>
</dbReference>
<proteinExistence type="predicted"/>
<organism evidence="1 2">
    <name type="scientific">Kingdonia uniflora</name>
    <dbReference type="NCBI Taxonomy" id="39325"/>
    <lineage>
        <taxon>Eukaryota</taxon>
        <taxon>Viridiplantae</taxon>
        <taxon>Streptophyta</taxon>
        <taxon>Embryophyta</taxon>
        <taxon>Tracheophyta</taxon>
        <taxon>Spermatophyta</taxon>
        <taxon>Magnoliopsida</taxon>
        <taxon>Ranunculales</taxon>
        <taxon>Circaeasteraceae</taxon>
        <taxon>Kingdonia</taxon>
    </lineage>
</organism>
<dbReference type="InterPro" id="IPR050710">
    <property type="entry name" value="Band7/mec-2_domain"/>
</dbReference>
<dbReference type="Proteomes" id="UP000541444">
    <property type="component" value="Unassembled WGS sequence"/>
</dbReference>
<accession>A0A7J7LX50</accession>
<dbReference type="OrthoDB" id="1689270at2759"/>
<name>A0A7J7LX50_9MAGN</name>
<evidence type="ECO:0000313" key="2">
    <source>
        <dbReference type="Proteomes" id="UP000541444"/>
    </source>
</evidence>
<sequence>MYAYGYQIVQALITDIGPDEHVKWAMNEINAVNVPGTTTKDVMDMVLVTQYFDTMKENGTSSKNSVVFIPYGPGVVHDVAAQICDGLL</sequence>
<comment type="caution">
    <text evidence="1">The sequence shown here is derived from an EMBL/GenBank/DDBJ whole genome shotgun (WGS) entry which is preliminary data.</text>
</comment>
<dbReference type="PANTHER" id="PTHR43327:SF10">
    <property type="entry name" value="STOMATIN-LIKE PROTEIN 2, MITOCHONDRIAL"/>
    <property type="match status" value="1"/>
</dbReference>
<evidence type="ECO:0000313" key="1">
    <source>
        <dbReference type="EMBL" id="KAF6147177.1"/>
    </source>
</evidence>